<comment type="function">
    <text evidence="16">Catalyzes the phosphorylation of pantothenate (Pan), the first step in CoA biosynthesis.</text>
</comment>
<gene>
    <name evidence="16" type="primary">coaX</name>
    <name evidence="17" type="ordered locus">Q7C_619</name>
</gene>
<dbReference type="UniPathway" id="UPA00241">
    <property type="reaction ID" value="UER00352"/>
</dbReference>
<evidence type="ECO:0000256" key="8">
    <source>
        <dbReference type="ARBA" id="ARBA00022679"/>
    </source>
</evidence>
<comment type="subcellular location">
    <subcellularLocation>
        <location evidence="3 16">Cytoplasm</location>
    </subcellularLocation>
</comment>
<dbReference type="PATRIC" id="fig|754477.3.peg.612"/>
<feature type="binding site" evidence="16">
    <location>
        <begin position="100"/>
        <end position="103"/>
    </location>
    <ligand>
        <name>substrate</name>
    </ligand>
</feature>
<name>I1YFU8_METFJ</name>
<protein>
    <recommendedName>
        <fullName evidence="15 16">Type III pantothenate kinase</fullName>
        <ecNumber evidence="6 16">2.7.1.33</ecNumber>
    </recommendedName>
    <alternativeName>
        <fullName evidence="16">PanK-III</fullName>
    </alternativeName>
    <alternativeName>
        <fullName evidence="16">Pantothenic acid kinase</fullName>
    </alternativeName>
</protein>
<accession>I1YFU8</accession>
<comment type="similarity">
    <text evidence="14 16">Belongs to the type III pantothenate kinase family.</text>
</comment>
<comment type="pathway">
    <text evidence="4 16">Cofactor biosynthesis; coenzyme A biosynthesis; CoA from (R)-pantothenate: step 1/5.</text>
</comment>
<keyword evidence="9 16" id="KW-0547">Nucleotide-binding</keyword>
<evidence type="ECO:0000256" key="13">
    <source>
        <dbReference type="ARBA" id="ARBA00022993"/>
    </source>
</evidence>
<evidence type="ECO:0000256" key="3">
    <source>
        <dbReference type="ARBA" id="ARBA00004496"/>
    </source>
</evidence>
<comment type="cofactor">
    <cofactor evidence="2">
        <name>K(+)</name>
        <dbReference type="ChEBI" id="CHEBI:29103"/>
    </cofactor>
</comment>
<evidence type="ECO:0000256" key="14">
    <source>
        <dbReference type="ARBA" id="ARBA00038036"/>
    </source>
</evidence>
<comment type="catalytic activity">
    <reaction evidence="1 16">
        <text>(R)-pantothenate + ATP = (R)-4'-phosphopantothenate + ADP + H(+)</text>
        <dbReference type="Rhea" id="RHEA:16373"/>
        <dbReference type="ChEBI" id="CHEBI:10986"/>
        <dbReference type="ChEBI" id="CHEBI:15378"/>
        <dbReference type="ChEBI" id="CHEBI:29032"/>
        <dbReference type="ChEBI" id="CHEBI:30616"/>
        <dbReference type="ChEBI" id="CHEBI:456216"/>
        <dbReference type="EC" id="2.7.1.33"/>
    </reaction>
</comment>
<evidence type="ECO:0000256" key="4">
    <source>
        <dbReference type="ARBA" id="ARBA00005225"/>
    </source>
</evidence>
<evidence type="ECO:0000256" key="16">
    <source>
        <dbReference type="HAMAP-Rule" id="MF_01274"/>
    </source>
</evidence>
<evidence type="ECO:0000256" key="7">
    <source>
        <dbReference type="ARBA" id="ARBA00022490"/>
    </source>
</evidence>
<keyword evidence="18" id="KW-1185">Reference proteome</keyword>
<dbReference type="EC" id="2.7.1.33" evidence="6 16"/>
<organism evidence="17 18">
    <name type="scientific">Methylophaga frappieri (strain ATCC BAA-2434 / DSM 25690 / JAM7)</name>
    <dbReference type="NCBI Taxonomy" id="754477"/>
    <lineage>
        <taxon>Bacteria</taxon>
        <taxon>Pseudomonadati</taxon>
        <taxon>Pseudomonadota</taxon>
        <taxon>Gammaproteobacteria</taxon>
        <taxon>Thiotrichales</taxon>
        <taxon>Piscirickettsiaceae</taxon>
        <taxon>Methylophaga</taxon>
    </lineage>
</organism>
<dbReference type="Pfam" id="PF03309">
    <property type="entry name" value="Pan_kinase"/>
    <property type="match status" value="1"/>
</dbReference>
<dbReference type="RefSeq" id="WP_014703213.1">
    <property type="nucleotide sequence ID" value="NC_017856.1"/>
</dbReference>
<evidence type="ECO:0000256" key="15">
    <source>
        <dbReference type="ARBA" id="ARBA00040883"/>
    </source>
</evidence>
<dbReference type="PANTHER" id="PTHR34265:SF1">
    <property type="entry name" value="TYPE III PANTOTHENATE KINASE"/>
    <property type="match status" value="1"/>
</dbReference>
<evidence type="ECO:0000256" key="11">
    <source>
        <dbReference type="ARBA" id="ARBA00022840"/>
    </source>
</evidence>
<dbReference type="CDD" id="cd24015">
    <property type="entry name" value="ASKHA_NBD_PanK-III"/>
    <property type="match status" value="1"/>
</dbReference>
<dbReference type="eggNOG" id="COG1521">
    <property type="taxonomic scope" value="Bacteria"/>
</dbReference>
<feature type="active site" description="Proton acceptor" evidence="16">
    <location>
        <position position="102"/>
    </location>
</feature>
<keyword evidence="7 16" id="KW-0963">Cytoplasm</keyword>
<proteinExistence type="inferred from homology"/>
<sequence length="257" mass="28622">MKLLVDIGNSRIKWATLDGKKMSATQDFERKSGIKAQLTKHWKSLEHIESIWVANVAGEKMASQLSEWANKKWQRQPVFITTEARRFGVKNAYDNPEQLGVDRWLSLVAMRQRNKQTTCIIDCGTAITVDLLSTDGQHQGGLILPGLTLIRQTLIQGTDAITEKTEDVAFSLLATNTFSAIQAGSLYSISATLHSLIEDLQQNFKQNLRIVLTGGDAATLQKYLPAKVELNPDLVLKGLRRYAQQEVVTAESQPEEA</sequence>
<keyword evidence="16" id="KW-0479">Metal-binding</keyword>
<dbReference type="GO" id="GO:0005737">
    <property type="term" value="C:cytoplasm"/>
    <property type="evidence" value="ECO:0007669"/>
    <property type="project" value="UniProtKB-SubCell"/>
</dbReference>
<keyword evidence="13 16" id="KW-0173">Coenzyme A biosynthesis</keyword>
<feature type="binding site" evidence="16">
    <location>
        <position position="125"/>
    </location>
    <ligand>
        <name>ATP</name>
        <dbReference type="ChEBI" id="CHEBI:30616"/>
    </ligand>
</feature>
<keyword evidence="12 16" id="KW-0630">Potassium</keyword>
<dbReference type="HAMAP" id="MF_01274">
    <property type="entry name" value="Pantothen_kinase_3"/>
    <property type="match status" value="1"/>
</dbReference>
<keyword evidence="8 16" id="KW-0808">Transferase</keyword>
<dbReference type="GO" id="GO:0004594">
    <property type="term" value="F:pantothenate kinase activity"/>
    <property type="evidence" value="ECO:0007669"/>
    <property type="project" value="UniProtKB-UniRule"/>
</dbReference>
<dbReference type="AlphaFoldDB" id="I1YFU8"/>
<evidence type="ECO:0000313" key="17">
    <source>
        <dbReference type="EMBL" id="AFJ01791.1"/>
    </source>
</evidence>
<evidence type="ECO:0000256" key="1">
    <source>
        <dbReference type="ARBA" id="ARBA00001206"/>
    </source>
</evidence>
<feature type="binding site" evidence="16">
    <location>
        <position position="93"/>
    </location>
    <ligand>
        <name>substrate</name>
    </ligand>
</feature>
<dbReference type="Proteomes" id="UP000009145">
    <property type="component" value="Chromosome"/>
</dbReference>
<evidence type="ECO:0000313" key="18">
    <source>
        <dbReference type="Proteomes" id="UP000009145"/>
    </source>
</evidence>
<evidence type="ECO:0000256" key="10">
    <source>
        <dbReference type="ARBA" id="ARBA00022777"/>
    </source>
</evidence>
<keyword evidence="10 16" id="KW-0418">Kinase</keyword>
<dbReference type="SUPFAM" id="SSF53067">
    <property type="entry name" value="Actin-like ATPase domain"/>
    <property type="match status" value="2"/>
</dbReference>
<dbReference type="HOGENOM" id="CLU_066627_0_0_6"/>
<feature type="binding site" evidence="16">
    <location>
        <position position="122"/>
    </location>
    <ligand>
        <name>K(+)</name>
        <dbReference type="ChEBI" id="CHEBI:29103"/>
    </ligand>
</feature>
<dbReference type="EMBL" id="CP003380">
    <property type="protein sequence ID" value="AFJ01791.1"/>
    <property type="molecule type" value="Genomic_DNA"/>
</dbReference>
<keyword evidence="11 16" id="KW-0067">ATP-binding</keyword>
<evidence type="ECO:0000256" key="12">
    <source>
        <dbReference type="ARBA" id="ARBA00022958"/>
    </source>
</evidence>
<comment type="cofactor">
    <cofactor evidence="16">
        <name>NH4(+)</name>
        <dbReference type="ChEBI" id="CHEBI:28938"/>
    </cofactor>
    <cofactor evidence="16">
        <name>K(+)</name>
        <dbReference type="ChEBI" id="CHEBI:29103"/>
    </cofactor>
    <text evidence="16">A monovalent cation. Ammonium or potassium.</text>
</comment>
<evidence type="ECO:0000256" key="5">
    <source>
        <dbReference type="ARBA" id="ARBA00011738"/>
    </source>
</evidence>
<dbReference type="GO" id="GO:0005524">
    <property type="term" value="F:ATP binding"/>
    <property type="evidence" value="ECO:0007669"/>
    <property type="project" value="UniProtKB-UniRule"/>
</dbReference>
<evidence type="ECO:0000256" key="9">
    <source>
        <dbReference type="ARBA" id="ARBA00022741"/>
    </source>
</evidence>
<reference evidence="17 18" key="1">
    <citation type="journal article" date="2012" name="J. Bacteriol.">
        <title>Complete genome sequences of Methylophaga sp. strain JAM1 and Methylophaga sp. strain JAM7.</title>
        <authorList>
            <person name="Villeneuve C."/>
            <person name="Martineau C."/>
            <person name="Mauffrey F."/>
            <person name="Villemur R."/>
        </authorList>
    </citation>
    <scope>NUCLEOTIDE SEQUENCE [LARGE SCALE GENOMIC DNA]</scope>
    <source>
        <strain evidence="17 18">JAM7</strain>
    </source>
</reference>
<comment type="subunit">
    <text evidence="5 16">Homodimer.</text>
</comment>
<dbReference type="GO" id="GO:0046872">
    <property type="term" value="F:metal ion binding"/>
    <property type="evidence" value="ECO:0007669"/>
    <property type="project" value="UniProtKB-KW"/>
</dbReference>
<feature type="binding site" evidence="16">
    <location>
        <begin position="6"/>
        <end position="13"/>
    </location>
    <ligand>
        <name>ATP</name>
        <dbReference type="ChEBI" id="CHEBI:30616"/>
    </ligand>
</feature>
<evidence type="ECO:0000256" key="2">
    <source>
        <dbReference type="ARBA" id="ARBA00001958"/>
    </source>
</evidence>
<dbReference type="KEGG" id="mec:Q7C_619"/>
<evidence type="ECO:0000256" key="6">
    <source>
        <dbReference type="ARBA" id="ARBA00012102"/>
    </source>
</evidence>
<dbReference type="GO" id="GO:0015937">
    <property type="term" value="P:coenzyme A biosynthetic process"/>
    <property type="evidence" value="ECO:0007669"/>
    <property type="project" value="UniProtKB-UniRule"/>
</dbReference>
<feature type="binding site" evidence="16">
    <location>
        <position position="177"/>
    </location>
    <ligand>
        <name>substrate</name>
    </ligand>
</feature>
<dbReference type="STRING" id="754477.Q7C_619"/>
<dbReference type="Gene3D" id="3.30.420.40">
    <property type="match status" value="2"/>
</dbReference>
<dbReference type="PANTHER" id="PTHR34265">
    <property type="entry name" value="TYPE III PANTOTHENATE KINASE"/>
    <property type="match status" value="1"/>
</dbReference>
<dbReference type="InterPro" id="IPR004619">
    <property type="entry name" value="Type_III_PanK"/>
</dbReference>
<dbReference type="NCBIfam" id="TIGR00671">
    <property type="entry name" value="baf"/>
    <property type="match status" value="1"/>
</dbReference>
<dbReference type="InterPro" id="IPR043129">
    <property type="entry name" value="ATPase_NBD"/>
</dbReference>
<dbReference type="OrthoDB" id="9781305at2"/>